<keyword evidence="6" id="KW-1185">Reference proteome</keyword>
<organism evidence="5 6">
    <name type="scientific">Pristionchus mayeri</name>
    <dbReference type="NCBI Taxonomy" id="1317129"/>
    <lineage>
        <taxon>Eukaryota</taxon>
        <taxon>Metazoa</taxon>
        <taxon>Ecdysozoa</taxon>
        <taxon>Nematoda</taxon>
        <taxon>Chromadorea</taxon>
        <taxon>Rhabditida</taxon>
        <taxon>Rhabditina</taxon>
        <taxon>Diplogasteromorpha</taxon>
        <taxon>Diplogasteroidea</taxon>
        <taxon>Neodiplogasteridae</taxon>
        <taxon>Pristionchus</taxon>
    </lineage>
</organism>
<feature type="non-terminal residue" evidence="5">
    <location>
        <position position="230"/>
    </location>
</feature>
<dbReference type="AlphaFoldDB" id="A0AAN5D4W5"/>
<keyword evidence="3" id="KW-1015">Disulfide bond</keyword>
<accession>A0AAN5D4W5</accession>
<feature type="domain" description="Follistatin-like" evidence="4">
    <location>
        <begin position="199"/>
        <end position="221"/>
    </location>
</feature>
<name>A0AAN5D4W5_9BILA</name>
<protein>
    <recommendedName>
        <fullName evidence="4">Follistatin-like domain-containing protein</fullName>
    </recommendedName>
</protein>
<dbReference type="EMBL" id="BTRK01000005">
    <property type="protein sequence ID" value="GMR56132.1"/>
    <property type="molecule type" value="Genomic_DNA"/>
</dbReference>
<evidence type="ECO:0000259" key="4">
    <source>
        <dbReference type="SMART" id="SM00274"/>
    </source>
</evidence>
<dbReference type="InterPro" id="IPR002919">
    <property type="entry name" value="TIL_dom"/>
</dbReference>
<evidence type="ECO:0000256" key="2">
    <source>
        <dbReference type="ARBA" id="ARBA00022900"/>
    </source>
</evidence>
<evidence type="ECO:0000313" key="6">
    <source>
        <dbReference type="Proteomes" id="UP001328107"/>
    </source>
</evidence>
<sequence>KGNCSLENEEYRECASCEATSDNQTPMCNKMCQPARCMCKAGFYRNNKGICVAEKECGSIVSQFPLRTLCVSVVQCYARQLIDCEPTCKNKDQIVLCLAICKPAACQCKVGYYRADDGDCVPEEECSALFQPTSQADCGPNMTFKQCSSPCQSKCGEYEPKPCVKRCDPPKCECNAGFYFNSVGDCVSKADCELDVPVTCANVDCKEGFMCIMQNGKPACIRPCELLTIR</sequence>
<comment type="caution">
    <text evidence="5">The sequence shown here is derived from an EMBL/GenBank/DDBJ whole genome shotgun (WGS) entry which is preliminary data.</text>
</comment>
<keyword evidence="1" id="KW-0646">Protease inhibitor</keyword>
<keyword evidence="2" id="KW-0722">Serine protease inhibitor</keyword>
<dbReference type="InterPro" id="IPR003645">
    <property type="entry name" value="Fol_N"/>
</dbReference>
<proteinExistence type="predicted"/>
<evidence type="ECO:0000256" key="3">
    <source>
        <dbReference type="ARBA" id="ARBA00023157"/>
    </source>
</evidence>
<dbReference type="SUPFAM" id="SSF57567">
    <property type="entry name" value="Serine protease inhibitors"/>
    <property type="match status" value="3"/>
</dbReference>
<dbReference type="PANTHER" id="PTHR23259">
    <property type="entry name" value="RIDDLE"/>
    <property type="match status" value="1"/>
</dbReference>
<dbReference type="Pfam" id="PF01826">
    <property type="entry name" value="TIL"/>
    <property type="match status" value="3"/>
</dbReference>
<feature type="non-terminal residue" evidence="5">
    <location>
        <position position="1"/>
    </location>
</feature>
<dbReference type="SMART" id="SM00274">
    <property type="entry name" value="FOLN"/>
    <property type="match status" value="1"/>
</dbReference>
<evidence type="ECO:0000313" key="5">
    <source>
        <dbReference type="EMBL" id="GMR56132.1"/>
    </source>
</evidence>
<dbReference type="CDD" id="cd19941">
    <property type="entry name" value="TIL"/>
    <property type="match status" value="3"/>
</dbReference>
<dbReference type="InterPro" id="IPR051368">
    <property type="entry name" value="SerProtInhib-TIL_Domain"/>
</dbReference>
<dbReference type="Proteomes" id="UP001328107">
    <property type="component" value="Unassembled WGS sequence"/>
</dbReference>
<dbReference type="Gene3D" id="2.10.25.10">
    <property type="entry name" value="Laminin"/>
    <property type="match status" value="3"/>
</dbReference>
<dbReference type="InterPro" id="IPR036084">
    <property type="entry name" value="Ser_inhib-like_sf"/>
</dbReference>
<dbReference type="PANTHER" id="PTHR23259:SF70">
    <property type="entry name" value="ACCESSORY GLAND PROTEIN ACP62F-RELATED"/>
    <property type="match status" value="1"/>
</dbReference>
<evidence type="ECO:0000256" key="1">
    <source>
        <dbReference type="ARBA" id="ARBA00022690"/>
    </source>
</evidence>
<dbReference type="GO" id="GO:0004867">
    <property type="term" value="F:serine-type endopeptidase inhibitor activity"/>
    <property type="evidence" value="ECO:0007669"/>
    <property type="project" value="UniProtKB-KW"/>
</dbReference>
<reference evidence="6" key="1">
    <citation type="submission" date="2022-10" db="EMBL/GenBank/DDBJ databases">
        <title>Genome assembly of Pristionchus species.</title>
        <authorList>
            <person name="Yoshida K."/>
            <person name="Sommer R.J."/>
        </authorList>
    </citation>
    <scope>NUCLEOTIDE SEQUENCE [LARGE SCALE GENOMIC DNA]</scope>
    <source>
        <strain evidence="6">RS5460</strain>
    </source>
</reference>
<gene>
    <name evidence="5" type="ORF">PMAYCL1PPCAC_26327</name>
</gene>